<comment type="caution">
    <text evidence="6">The sequence shown here is derived from an EMBL/GenBank/DDBJ whole genome shotgun (WGS) entry which is preliminary data.</text>
</comment>
<feature type="coiled-coil region" evidence="2">
    <location>
        <begin position="22"/>
        <end position="56"/>
    </location>
</feature>
<evidence type="ECO:0000259" key="5">
    <source>
        <dbReference type="Pfam" id="PF10145"/>
    </source>
</evidence>
<keyword evidence="7" id="KW-1185">Reference proteome</keyword>
<dbReference type="SUPFAM" id="SSF57997">
    <property type="entry name" value="Tropomyosin"/>
    <property type="match status" value="1"/>
</dbReference>
<proteinExistence type="predicted"/>
<gene>
    <name evidence="6" type="ORF">ABIA69_001895</name>
</gene>
<dbReference type="NCBIfam" id="TIGR01760">
    <property type="entry name" value="tape_meas_TP901"/>
    <property type="match status" value="1"/>
</dbReference>
<keyword evidence="4" id="KW-0812">Transmembrane</keyword>
<feature type="transmembrane region" description="Helical" evidence="4">
    <location>
        <begin position="523"/>
        <end position="546"/>
    </location>
</feature>
<name>A0ABV2PJ18_9BACI</name>
<dbReference type="PANTHER" id="PTHR37813">
    <property type="entry name" value="FELS-2 PROPHAGE PROTEIN"/>
    <property type="match status" value="1"/>
</dbReference>
<evidence type="ECO:0000256" key="3">
    <source>
        <dbReference type="SAM" id="MobiDB-lite"/>
    </source>
</evidence>
<keyword evidence="1" id="KW-1188">Viral release from host cell</keyword>
<feature type="coiled-coil region" evidence="2">
    <location>
        <begin position="1313"/>
        <end position="1362"/>
    </location>
</feature>
<keyword evidence="4" id="KW-1133">Transmembrane helix</keyword>
<evidence type="ECO:0000313" key="6">
    <source>
        <dbReference type="EMBL" id="MET4560751.1"/>
    </source>
</evidence>
<keyword evidence="4" id="KW-0472">Membrane</keyword>
<feature type="compositionally biased region" description="Low complexity" evidence="3">
    <location>
        <begin position="1605"/>
        <end position="1629"/>
    </location>
</feature>
<evidence type="ECO:0000256" key="4">
    <source>
        <dbReference type="SAM" id="Phobius"/>
    </source>
</evidence>
<evidence type="ECO:0000256" key="1">
    <source>
        <dbReference type="ARBA" id="ARBA00022612"/>
    </source>
</evidence>
<protein>
    <submittedName>
        <fullName evidence="6">TP901 family phage tail tape measure protein</fullName>
    </submittedName>
</protein>
<dbReference type="Pfam" id="PF10145">
    <property type="entry name" value="PhageMin_Tail"/>
    <property type="match status" value="1"/>
</dbReference>
<evidence type="ECO:0000256" key="2">
    <source>
        <dbReference type="SAM" id="Coils"/>
    </source>
</evidence>
<dbReference type="RefSeq" id="WP_354471633.1">
    <property type="nucleotide sequence ID" value="NZ_JBEPSB010000007.1"/>
</dbReference>
<dbReference type="Proteomes" id="UP001549363">
    <property type="component" value="Unassembled WGS sequence"/>
</dbReference>
<dbReference type="PANTHER" id="PTHR37813:SF1">
    <property type="entry name" value="FELS-2 PROPHAGE PROTEIN"/>
    <property type="match status" value="1"/>
</dbReference>
<dbReference type="InterPro" id="IPR010090">
    <property type="entry name" value="Phage_tape_meas"/>
</dbReference>
<keyword evidence="2" id="KW-0175">Coiled coil</keyword>
<feature type="transmembrane region" description="Helical" evidence="4">
    <location>
        <begin position="492"/>
        <end position="516"/>
    </location>
</feature>
<reference evidence="6 7" key="1">
    <citation type="submission" date="2024-06" db="EMBL/GenBank/DDBJ databases">
        <title>Sorghum-associated microbial communities from plants grown in Nebraska, USA.</title>
        <authorList>
            <person name="Schachtman D."/>
        </authorList>
    </citation>
    <scope>NUCLEOTIDE SEQUENCE [LARGE SCALE GENOMIC DNA]</scope>
    <source>
        <strain evidence="6 7">736</strain>
    </source>
</reference>
<organism evidence="6 7">
    <name type="scientific">Lysinibacillus parviboronicapiens</name>
    <dbReference type="NCBI Taxonomy" id="436516"/>
    <lineage>
        <taxon>Bacteria</taxon>
        <taxon>Bacillati</taxon>
        <taxon>Bacillota</taxon>
        <taxon>Bacilli</taxon>
        <taxon>Bacillales</taxon>
        <taxon>Bacillaceae</taxon>
        <taxon>Lysinibacillus</taxon>
    </lineage>
</organism>
<accession>A0ABV2PJ18</accession>
<sequence length="1654" mass="182079">MASIGSLEVSLSMNAASFNGTVAKVDRNLKAMGSELQALRAKGADYENSINGLAQKQNILSRSFDAAAIKLQEQRRRYDELVASGDATEAQIERQANAVNRAQADYNRLERQLAEVTEQLRIQSSQWTQAGQRMQEVGGKLTAVGNSMKNIGRNMSMYITAPLAAMGAGIVKIGMDFDAQMSKVSAVSGATGGDFDALRVKAQDLGATTKFTATQVAEGMEYLALAGYNTNQILSATNGVLNLAAAGAMDLGMAADITTDVMSAFGMQAKEAGHAADIFAYAQANANTNVEQAGEAMKYLAPMANQMGWSMEEATAAVMKLADNGLKGSIAGQAFASSLGRLAKPTKQMRKTLDELNISFFDSNDNMKSLPDIIGHLEDKFTGLTMKQKSAAITTLFGAEAYKHWAILLESGSDTLAQYTKELENSDGTAQRMADTMVDNLAGSMLMLKSALEGLAIQFSDLIKDDIRALADWLTKMTGKFAELSEGTKKTILVVGALAAAIGPLIVVAGVMLASIGSIITSFGAVSLAIGQAGGVVALLTTKLAFLGPVFTALTGPIGLTIAALGAVVTGLVVAYKKVDWFREGVQNIWGKIKSLTSDAFITISGFIKSYINDAVVFATGVMDKFRAFWDENGKTIIGIVQLYFGQIRANIEAVMMVIKGVFEVVWPIITGVFKIAWETMKLTVGNTLDLILGIIQTVMKLIQGDWKGAWETIQQTVVDIMDNVKAYFQNVDLVQIGKDIIQGFIDGFGSMVEGVKTSASYLMDQIKEKFGEKFDELKTTITDWFTSIPDVIESKLTEWGTAISNWFTSLPANTSVKLDEWWTSISDWFTSVPEKIFAKLSEWGVAILKWTDEQNEENKRQFDEWWTTISDWFTDIPGKITTKLEEWGTAIKGWFEEIPGTIAEKLSEWWTTISEWFSNTYQEIAIKLEEWGTAFKKWFEDMPTNIGKWLSDWWTKISTWFSEIPEKITIKFEEWWVAIKKWFEGVPDKPEIKNMGKNMIDKVSEGNEENKPDMLSKLGKIIVDVALGALAVAGVTLIATGREIIIRLISGIQSAKTSLEKKVGEIKDIILEKIKEVNLLQIGRDIVNGLIKGIGEKFEGVKQKVEELASKLPQWARDMLGIKSPSRVMMEVGRWTGEGLAVGIDSTQGRNESAMKELGQLLIDATKTSQDEVTKIADEAEKQRTKIQQDSAKKKLEIENKLAVDLQKANNTISTKKKGATANDNIKIQQLKETANAKLIKLEQDTQDKLKKINDKAWADMVKKEESMAAERLTLIKRYIDDKKSTEDLSLIDEANILEQSLSLFKEGTKERVEIQKAYQKTNEQIKKEEDNINKEYFDNVKKLNDEYTKEEERLTKVYQDEFDKRRDAYYSFAGIFDEVVQRDVSGSTLITALQSQVTAFEDWQKNIAELSSKGINEGLLAELQAMGPKAGAEIAALNTLTEEQLATYTELWKTKNEQARTQAEAELTGLKKNTEQQISDLQRKTADQLRVYQDQWRTSMIALKGNVKTEMAEMPNIGVFAVSGLIDGMMSKQGELMDAASSLAGIVSGAFASALDIHSPSRVMRGFGINIGEGLILGINEMVGKVAGATKRLAKAVSVDGMNQNTSGNTSPSTTTTTENNYNLTVTSPKPLDPYETARLSKNGWKEIALQI</sequence>
<feature type="coiled-coil region" evidence="2">
    <location>
        <begin position="1455"/>
        <end position="1486"/>
    </location>
</feature>
<feature type="coiled-coil region" evidence="2">
    <location>
        <begin position="92"/>
        <end position="126"/>
    </location>
</feature>
<evidence type="ECO:0000313" key="7">
    <source>
        <dbReference type="Proteomes" id="UP001549363"/>
    </source>
</evidence>
<dbReference type="EMBL" id="JBEPSB010000007">
    <property type="protein sequence ID" value="MET4560751.1"/>
    <property type="molecule type" value="Genomic_DNA"/>
</dbReference>
<feature type="domain" description="Phage tail tape measure protein" evidence="5">
    <location>
        <begin position="201"/>
        <end position="398"/>
    </location>
</feature>
<feature type="transmembrane region" description="Helical" evidence="4">
    <location>
        <begin position="558"/>
        <end position="576"/>
    </location>
</feature>
<feature type="region of interest" description="Disordered" evidence="3">
    <location>
        <begin position="1603"/>
        <end position="1631"/>
    </location>
</feature>